<keyword evidence="8" id="KW-1185">Reference proteome</keyword>
<dbReference type="STRING" id="1166018.FAES_0800"/>
<evidence type="ECO:0000256" key="6">
    <source>
        <dbReference type="SAM" id="Phobius"/>
    </source>
</evidence>
<reference evidence="7 8" key="1">
    <citation type="journal article" date="2012" name="J. Bacteriol.">
        <title>Genome Sequence of Fibrella aestuarina BUZ 2T, a Filamentous Marine Bacterium.</title>
        <authorList>
            <person name="Filippini M."/>
            <person name="Qi W."/>
            <person name="Blom J."/>
            <person name="Goesmann A."/>
            <person name="Smits T.H."/>
            <person name="Bagheri H.C."/>
        </authorList>
    </citation>
    <scope>NUCLEOTIDE SEQUENCE [LARGE SCALE GENOMIC DNA]</scope>
    <source>
        <strain evidence="8">BUZ 2T</strain>
    </source>
</reference>
<comment type="subcellular location">
    <subcellularLocation>
        <location evidence="1">Cell membrane</location>
        <topology evidence="1">Multi-pass membrane protein</topology>
    </subcellularLocation>
</comment>
<feature type="transmembrane region" description="Helical" evidence="6">
    <location>
        <begin position="181"/>
        <end position="204"/>
    </location>
</feature>
<feature type="transmembrane region" description="Helical" evidence="6">
    <location>
        <begin position="306"/>
        <end position="331"/>
    </location>
</feature>
<protein>
    <submittedName>
        <fullName evidence="7">Putative O-antigen transporter</fullName>
    </submittedName>
</protein>
<dbReference type="CDD" id="cd13128">
    <property type="entry name" value="MATE_Wzx_like"/>
    <property type="match status" value="1"/>
</dbReference>
<dbReference type="RefSeq" id="WP_015329911.1">
    <property type="nucleotide sequence ID" value="NC_020054.1"/>
</dbReference>
<dbReference type="EMBL" id="HE796683">
    <property type="protein sequence ID" value="CCG98811.1"/>
    <property type="molecule type" value="Genomic_DNA"/>
</dbReference>
<feature type="transmembrane region" description="Helical" evidence="6">
    <location>
        <begin position="93"/>
        <end position="118"/>
    </location>
</feature>
<evidence type="ECO:0000256" key="4">
    <source>
        <dbReference type="ARBA" id="ARBA00022989"/>
    </source>
</evidence>
<feature type="transmembrane region" description="Helical" evidence="6">
    <location>
        <begin position="21"/>
        <end position="43"/>
    </location>
</feature>
<feature type="transmembrane region" description="Helical" evidence="6">
    <location>
        <begin position="371"/>
        <end position="390"/>
    </location>
</feature>
<feature type="transmembrane region" description="Helical" evidence="6">
    <location>
        <begin position="244"/>
        <end position="261"/>
    </location>
</feature>
<accession>I0K3V8</accession>
<evidence type="ECO:0000256" key="3">
    <source>
        <dbReference type="ARBA" id="ARBA00022692"/>
    </source>
</evidence>
<dbReference type="PANTHER" id="PTHR30250:SF11">
    <property type="entry name" value="O-ANTIGEN TRANSPORTER-RELATED"/>
    <property type="match status" value="1"/>
</dbReference>
<dbReference type="AlphaFoldDB" id="I0K3V8"/>
<evidence type="ECO:0000256" key="2">
    <source>
        <dbReference type="ARBA" id="ARBA00022475"/>
    </source>
</evidence>
<organism evidence="7 8">
    <name type="scientific">Fibrella aestuarina BUZ 2</name>
    <dbReference type="NCBI Taxonomy" id="1166018"/>
    <lineage>
        <taxon>Bacteria</taxon>
        <taxon>Pseudomonadati</taxon>
        <taxon>Bacteroidota</taxon>
        <taxon>Cytophagia</taxon>
        <taxon>Cytophagales</taxon>
        <taxon>Spirosomataceae</taxon>
        <taxon>Fibrella</taxon>
    </lineage>
</organism>
<dbReference type="OrthoDB" id="9815702at2"/>
<evidence type="ECO:0000256" key="1">
    <source>
        <dbReference type="ARBA" id="ARBA00004651"/>
    </source>
</evidence>
<dbReference type="Pfam" id="PF01943">
    <property type="entry name" value="Polysacc_synt"/>
    <property type="match status" value="1"/>
</dbReference>
<dbReference type="PANTHER" id="PTHR30250">
    <property type="entry name" value="PST FAMILY PREDICTED COLANIC ACID TRANSPORTER"/>
    <property type="match status" value="1"/>
</dbReference>
<proteinExistence type="predicted"/>
<feature type="transmembrane region" description="Helical" evidence="6">
    <location>
        <begin position="337"/>
        <end position="359"/>
    </location>
</feature>
<feature type="transmembrane region" description="Helical" evidence="6">
    <location>
        <begin position="267"/>
        <end position="286"/>
    </location>
</feature>
<keyword evidence="2" id="KW-1003">Cell membrane</keyword>
<feature type="transmembrane region" description="Helical" evidence="6">
    <location>
        <begin position="396"/>
        <end position="419"/>
    </location>
</feature>
<dbReference type="eggNOG" id="COG2244">
    <property type="taxonomic scope" value="Bacteria"/>
</dbReference>
<keyword evidence="4 6" id="KW-1133">Transmembrane helix</keyword>
<dbReference type="GO" id="GO:0005886">
    <property type="term" value="C:plasma membrane"/>
    <property type="evidence" value="ECO:0007669"/>
    <property type="project" value="UniProtKB-SubCell"/>
</dbReference>
<name>I0K3V8_9BACT</name>
<dbReference type="InterPro" id="IPR050833">
    <property type="entry name" value="Poly_Biosynth_Transport"/>
</dbReference>
<evidence type="ECO:0000256" key="5">
    <source>
        <dbReference type="ARBA" id="ARBA00023136"/>
    </source>
</evidence>
<dbReference type="KEGG" id="fae:FAES_0800"/>
<dbReference type="Proteomes" id="UP000011058">
    <property type="component" value="Chromosome"/>
</dbReference>
<feature type="transmembrane region" description="Helical" evidence="6">
    <location>
        <begin position="63"/>
        <end position="81"/>
    </location>
</feature>
<gene>
    <name evidence="7" type="ORF">FAES_0800</name>
</gene>
<keyword evidence="3 6" id="KW-0812">Transmembrane</keyword>
<evidence type="ECO:0000313" key="7">
    <source>
        <dbReference type="EMBL" id="CCG98811.1"/>
    </source>
</evidence>
<dbReference type="HOGENOM" id="CLU_022017_0_2_10"/>
<keyword evidence="5 6" id="KW-0472">Membrane</keyword>
<dbReference type="InterPro" id="IPR002797">
    <property type="entry name" value="Polysacc_synth"/>
</dbReference>
<feature type="transmembrane region" description="Helical" evidence="6">
    <location>
        <begin position="156"/>
        <end position="175"/>
    </location>
</feature>
<evidence type="ECO:0000313" key="8">
    <source>
        <dbReference type="Proteomes" id="UP000011058"/>
    </source>
</evidence>
<sequence length="432" mass="48070">MRGRLVALLPQGQWRKFSINIASLFSVQVANYLLPLLTVPYVSRVIGPERMGLLNFSMSYNNYFVLLVSFGFDVAIVRLVAANRDDHAYINRLFAQVLSAKLLLLALAACIFFALAIVDSSFRAYLPLHMATCLYCVGVALFPQWLFQGMEDLSRIAMLSLLGKSIITLGVFVLVRQADDFIYQNLIMSSSHVIVSTIALGIAVKRYKLTYQVPGWQSIRQRFREGFTFFLSSINNTLYSSSHVFMLGIFSTSYAVGVFSAGSRLELLLRVFVSMALNQALFPIVANGFGQSQERGLGMVRRIAPVLLTGTALIGVLLFVSAPLAVSLLYGNRFNEAVVVVRILAVLPVLLSMNSLLGMHTMLNLHMDRPYFFITLVGSVIGLSLNYKLIHQYSYVGAAIAWVCTEACVVIAMLGWLIYRRIAIVKLIRLNE</sequence>
<feature type="transmembrane region" description="Helical" evidence="6">
    <location>
        <begin position="124"/>
        <end position="147"/>
    </location>
</feature>